<organism evidence="2 3">
    <name type="scientific">Streptomyces marincola</name>
    <dbReference type="NCBI Taxonomy" id="2878388"/>
    <lineage>
        <taxon>Bacteria</taxon>
        <taxon>Bacillati</taxon>
        <taxon>Actinomycetota</taxon>
        <taxon>Actinomycetes</taxon>
        <taxon>Kitasatosporales</taxon>
        <taxon>Streptomycetaceae</taxon>
        <taxon>Streptomyces</taxon>
    </lineage>
</organism>
<name>A0A1W7D085_9ACTN</name>
<evidence type="ECO:0000256" key="1">
    <source>
        <dbReference type="SAM" id="MobiDB-lite"/>
    </source>
</evidence>
<reference evidence="2 3" key="1">
    <citation type="submission" date="2017-05" db="EMBL/GenBank/DDBJ databases">
        <title>Complete genome sequence of Streptomyces sp. SCSIO 03032 revealed the diverse biosynthetic pathways for its bioactive secondary metabolites.</title>
        <authorList>
            <person name="Ma L."/>
            <person name="Zhu Y."/>
            <person name="Zhang W."/>
            <person name="Zhang G."/>
            <person name="Tian X."/>
            <person name="Zhang S."/>
            <person name="Zhang C."/>
        </authorList>
    </citation>
    <scope>NUCLEOTIDE SEQUENCE [LARGE SCALE GENOMIC DNA]</scope>
    <source>
        <strain evidence="2 3">SCSIO 03032</strain>
    </source>
</reference>
<sequence>MSRPAAARAPAGPVPAGACAPWAVALRSVPRALLLPDPVRPYRPDGTGPVAAVRRAEEPERRRAAADADVPVVTQWGDDAQHRSRTATARPQSAQQRSSPPR</sequence>
<feature type="compositionally biased region" description="Basic and acidic residues" evidence="1">
    <location>
        <begin position="54"/>
        <end position="66"/>
    </location>
</feature>
<dbReference type="AlphaFoldDB" id="A0A1W7D085"/>
<gene>
    <name evidence="2" type="ORF">CAG99_18105</name>
</gene>
<dbReference type="KEGG" id="smao:CAG99_18105"/>
<protein>
    <submittedName>
        <fullName evidence="2">Uncharacterized protein</fullName>
    </submittedName>
</protein>
<accession>A0A1W7D085</accession>
<evidence type="ECO:0000313" key="2">
    <source>
        <dbReference type="EMBL" id="ARQ70501.1"/>
    </source>
</evidence>
<dbReference type="RefSeq" id="WP_086160352.1">
    <property type="nucleotide sequence ID" value="NZ_CP021121.1"/>
</dbReference>
<evidence type="ECO:0000313" key="3">
    <source>
        <dbReference type="Proteomes" id="UP000194218"/>
    </source>
</evidence>
<feature type="compositionally biased region" description="Polar residues" evidence="1">
    <location>
        <begin position="86"/>
        <end position="102"/>
    </location>
</feature>
<dbReference type="Proteomes" id="UP000194218">
    <property type="component" value="Chromosome"/>
</dbReference>
<keyword evidence="3" id="KW-1185">Reference proteome</keyword>
<dbReference type="EMBL" id="CP021121">
    <property type="protein sequence ID" value="ARQ70501.1"/>
    <property type="molecule type" value="Genomic_DNA"/>
</dbReference>
<proteinExistence type="predicted"/>
<feature type="region of interest" description="Disordered" evidence="1">
    <location>
        <begin position="37"/>
        <end position="102"/>
    </location>
</feature>